<dbReference type="InterPro" id="IPR009057">
    <property type="entry name" value="Homeodomain-like_sf"/>
</dbReference>
<sequence length="254" mass="29487">MYKVLLVDDENRITRGLQQIIPWKQLNCIVAGTAYNGEAGLKLAEEIKPDIMITDINMPYMDGLEMIAALKKNHHTTKFIILSGYSDFKYAQRGIQIGIQNYVLKPVDEIELENSIKEVIKDIEQERYNKDQLANMHPPLYASHLQERHQTGVIKDIQDYMVEHYASNLTLISIADAFFINPSYLSQLFMKKTNTTFLQYLTNIRIKKAEELLKKTDLKVYEISSQVGYKDSKYFSKMFERTIGAKPVDYRNQN</sequence>
<comment type="subcellular location">
    <subcellularLocation>
        <location evidence="1">Cytoplasm</location>
    </subcellularLocation>
</comment>
<comment type="caution">
    <text evidence="11">The sequence shown here is derived from an EMBL/GenBank/DDBJ whole genome shotgun (WGS) entry which is preliminary data.</text>
</comment>
<dbReference type="SUPFAM" id="SSF46689">
    <property type="entry name" value="Homeodomain-like"/>
    <property type="match status" value="2"/>
</dbReference>
<evidence type="ECO:0000256" key="7">
    <source>
        <dbReference type="ARBA" id="ARBA00023163"/>
    </source>
</evidence>
<dbReference type="SMART" id="SM00342">
    <property type="entry name" value="HTH_ARAC"/>
    <property type="match status" value="1"/>
</dbReference>
<dbReference type="InterPro" id="IPR011006">
    <property type="entry name" value="CheY-like_superfamily"/>
</dbReference>
<evidence type="ECO:0000256" key="6">
    <source>
        <dbReference type="ARBA" id="ARBA00023125"/>
    </source>
</evidence>
<keyword evidence="7" id="KW-0804">Transcription</keyword>
<evidence type="ECO:0000313" key="11">
    <source>
        <dbReference type="EMBL" id="GGD82729.1"/>
    </source>
</evidence>
<feature type="domain" description="Response regulatory" evidence="10">
    <location>
        <begin position="3"/>
        <end position="120"/>
    </location>
</feature>
<dbReference type="PRINTS" id="PR00032">
    <property type="entry name" value="HTHARAC"/>
</dbReference>
<feature type="domain" description="HTH araC/xylS-type" evidence="9">
    <location>
        <begin position="155"/>
        <end position="253"/>
    </location>
</feature>
<dbReference type="AlphaFoldDB" id="A0A916Z9N9"/>
<evidence type="ECO:0000256" key="2">
    <source>
        <dbReference type="ARBA" id="ARBA00022490"/>
    </source>
</evidence>
<dbReference type="Pfam" id="PF00072">
    <property type="entry name" value="Response_reg"/>
    <property type="match status" value="1"/>
</dbReference>
<evidence type="ECO:0000259" key="9">
    <source>
        <dbReference type="PROSITE" id="PS01124"/>
    </source>
</evidence>
<reference evidence="11" key="1">
    <citation type="journal article" date="2014" name="Int. J. Syst. Evol. Microbiol.">
        <title>Complete genome sequence of Corynebacterium casei LMG S-19264T (=DSM 44701T), isolated from a smear-ripened cheese.</title>
        <authorList>
            <consortium name="US DOE Joint Genome Institute (JGI-PGF)"/>
            <person name="Walter F."/>
            <person name="Albersmeier A."/>
            <person name="Kalinowski J."/>
            <person name="Ruckert C."/>
        </authorList>
    </citation>
    <scope>NUCLEOTIDE SEQUENCE</scope>
    <source>
        <strain evidence="11">CGMCC 1.15178</strain>
    </source>
</reference>
<dbReference type="PANTHER" id="PTHR42713">
    <property type="entry name" value="HISTIDINE KINASE-RELATED"/>
    <property type="match status" value="1"/>
</dbReference>
<keyword evidence="2" id="KW-0963">Cytoplasm</keyword>
<dbReference type="InterPro" id="IPR051552">
    <property type="entry name" value="HptR"/>
</dbReference>
<evidence type="ECO:0000256" key="3">
    <source>
        <dbReference type="ARBA" id="ARBA00022553"/>
    </source>
</evidence>
<evidence type="ECO:0000256" key="5">
    <source>
        <dbReference type="ARBA" id="ARBA00023015"/>
    </source>
</evidence>
<dbReference type="Gene3D" id="3.40.50.2300">
    <property type="match status" value="1"/>
</dbReference>
<gene>
    <name evidence="11" type="ORF">GCM10010911_46120</name>
</gene>
<dbReference type="Gene3D" id="1.10.10.60">
    <property type="entry name" value="Homeodomain-like"/>
    <property type="match status" value="2"/>
</dbReference>
<dbReference type="GO" id="GO:0003700">
    <property type="term" value="F:DNA-binding transcription factor activity"/>
    <property type="evidence" value="ECO:0007669"/>
    <property type="project" value="InterPro"/>
</dbReference>
<name>A0A916Z9N9_9BACL</name>
<dbReference type="RefSeq" id="WP_188995306.1">
    <property type="nucleotide sequence ID" value="NZ_BMHP01000003.1"/>
</dbReference>
<dbReference type="SUPFAM" id="SSF52172">
    <property type="entry name" value="CheY-like"/>
    <property type="match status" value="1"/>
</dbReference>
<dbReference type="Pfam" id="PF12833">
    <property type="entry name" value="HTH_18"/>
    <property type="match status" value="1"/>
</dbReference>
<keyword evidence="3 8" id="KW-0597">Phosphoprotein</keyword>
<dbReference type="PROSITE" id="PS01124">
    <property type="entry name" value="HTH_ARAC_FAMILY_2"/>
    <property type="match status" value="1"/>
</dbReference>
<evidence type="ECO:0000313" key="12">
    <source>
        <dbReference type="Proteomes" id="UP000612456"/>
    </source>
</evidence>
<keyword evidence="12" id="KW-1185">Reference proteome</keyword>
<dbReference type="EMBL" id="BMHP01000003">
    <property type="protein sequence ID" value="GGD82729.1"/>
    <property type="molecule type" value="Genomic_DNA"/>
</dbReference>
<dbReference type="GO" id="GO:0000160">
    <property type="term" value="P:phosphorelay signal transduction system"/>
    <property type="evidence" value="ECO:0007669"/>
    <property type="project" value="UniProtKB-KW"/>
</dbReference>
<protein>
    <submittedName>
        <fullName evidence="11">DNA-binding response regulator</fullName>
    </submittedName>
</protein>
<dbReference type="PROSITE" id="PS50110">
    <property type="entry name" value="RESPONSE_REGULATORY"/>
    <property type="match status" value="1"/>
</dbReference>
<dbReference type="Proteomes" id="UP000612456">
    <property type="component" value="Unassembled WGS sequence"/>
</dbReference>
<dbReference type="InterPro" id="IPR018060">
    <property type="entry name" value="HTH_AraC"/>
</dbReference>
<dbReference type="InterPro" id="IPR020449">
    <property type="entry name" value="Tscrpt_reg_AraC-type_HTH"/>
</dbReference>
<dbReference type="GO" id="GO:0043565">
    <property type="term" value="F:sequence-specific DNA binding"/>
    <property type="evidence" value="ECO:0007669"/>
    <property type="project" value="InterPro"/>
</dbReference>
<dbReference type="PROSITE" id="PS00041">
    <property type="entry name" value="HTH_ARAC_FAMILY_1"/>
    <property type="match status" value="1"/>
</dbReference>
<proteinExistence type="predicted"/>
<organism evidence="11 12">
    <name type="scientific">Paenibacillus nasutitermitis</name>
    <dbReference type="NCBI Taxonomy" id="1652958"/>
    <lineage>
        <taxon>Bacteria</taxon>
        <taxon>Bacillati</taxon>
        <taxon>Bacillota</taxon>
        <taxon>Bacilli</taxon>
        <taxon>Bacillales</taxon>
        <taxon>Paenibacillaceae</taxon>
        <taxon>Paenibacillus</taxon>
    </lineage>
</organism>
<dbReference type="InterPro" id="IPR001789">
    <property type="entry name" value="Sig_transdc_resp-reg_receiver"/>
</dbReference>
<keyword evidence="4" id="KW-0902">Two-component regulatory system</keyword>
<dbReference type="SMART" id="SM00448">
    <property type="entry name" value="REC"/>
    <property type="match status" value="1"/>
</dbReference>
<reference evidence="11" key="2">
    <citation type="submission" date="2020-09" db="EMBL/GenBank/DDBJ databases">
        <authorList>
            <person name="Sun Q."/>
            <person name="Zhou Y."/>
        </authorList>
    </citation>
    <scope>NUCLEOTIDE SEQUENCE</scope>
    <source>
        <strain evidence="11">CGMCC 1.15178</strain>
    </source>
</reference>
<keyword evidence="5" id="KW-0805">Transcription regulation</keyword>
<evidence type="ECO:0000256" key="1">
    <source>
        <dbReference type="ARBA" id="ARBA00004496"/>
    </source>
</evidence>
<dbReference type="CDD" id="cd17536">
    <property type="entry name" value="REC_YesN-like"/>
    <property type="match status" value="1"/>
</dbReference>
<accession>A0A916Z9N9</accession>
<dbReference type="InterPro" id="IPR018062">
    <property type="entry name" value="HTH_AraC-typ_CS"/>
</dbReference>
<evidence type="ECO:0000256" key="4">
    <source>
        <dbReference type="ARBA" id="ARBA00023012"/>
    </source>
</evidence>
<evidence type="ECO:0000259" key="10">
    <source>
        <dbReference type="PROSITE" id="PS50110"/>
    </source>
</evidence>
<feature type="modified residue" description="4-aspartylphosphate" evidence="8">
    <location>
        <position position="55"/>
    </location>
</feature>
<keyword evidence="6 11" id="KW-0238">DNA-binding</keyword>
<dbReference type="PANTHER" id="PTHR42713:SF3">
    <property type="entry name" value="TRANSCRIPTIONAL REGULATORY PROTEIN HPTR"/>
    <property type="match status" value="1"/>
</dbReference>
<dbReference type="GO" id="GO:0005737">
    <property type="term" value="C:cytoplasm"/>
    <property type="evidence" value="ECO:0007669"/>
    <property type="project" value="UniProtKB-SubCell"/>
</dbReference>
<evidence type="ECO:0000256" key="8">
    <source>
        <dbReference type="PROSITE-ProRule" id="PRU00169"/>
    </source>
</evidence>